<dbReference type="SUPFAM" id="SSF53474">
    <property type="entry name" value="alpha/beta-Hydrolases"/>
    <property type="match status" value="1"/>
</dbReference>
<dbReference type="InterPro" id="IPR050266">
    <property type="entry name" value="AB_hydrolase_sf"/>
</dbReference>
<dbReference type="AlphaFoldDB" id="A0A2T4TYN0"/>
<reference evidence="4" key="2">
    <citation type="journal article" date="2018" name="Environ. Microbiol.">
        <title>Bloom of a denitrifying methanotroph, 'Candidatus Methylomirabilis limnetica', in a deep stratified lake.</title>
        <authorList>
            <person name="Graf J.S."/>
            <person name="Mayr M.J."/>
            <person name="Marchant H.K."/>
            <person name="Tienken D."/>
            <person name="Hach P.F."/>
            <person name="Brand A."/>
            <person name="Schubert C.J."/>
            <person name="Kuypers M.M."/>
            <person name="Milucka J."/>
        </authorList>
    </citation>
    <scope>NUCLEOTIDE SEQUENCE [LARGE SCALE GENOMIC DNA]</scope>
    <source>
        <strain evidence="4">Zug</strain>
    </source>
</reference>
<keyword evidence="1" id="KW-0378">Hydrolase</keyword>
<dbReference type="PRINTS" id="PR00111">
    <property type="entry name" value="ABHYDROLASE"/>
</dbReference>
<sequence>MPKVRVGEIEMFYHEDGHCEPVFWIHGLGIDHRIWALQIPLFSRHFRCVTFDNRDAGQSDRSQGSYTIQNMADDAIRLMDALAIDQAHIVGISMGGAVAQELAIAHPTRVKRLVLVSTYTSADRRGTDILNSFALMRARFSREEYARATSPWVFTYEDYLIPGLAESVITRFLEDPYFLPSDVYARQIEAARSHFTEDRLSRITAPTLIVAGDEDLMTPMRFAGTLHEGIPGAKLAVIRGSGHALVLTHAEEFNRIVLSFLKES</sequence>
<dbReference type="Pfam" id="PF00561">
    <property type="entry name" value="Abhydrolase_1"/>
    <property type="match status" value="1"/>
</dbReference>
<dbReference type="Gene3D" id="3.40.50.1820">
    <property type="entry name" value="alpha/beta hydrolase"/>
    <property type="match status" value="1"/>
</dbReference>
<dbReference type="Proteomes" id="UP000241436">
    <property type="component" value="Unassembled WGS sequence"/>
</dbReference>
<gene>
    <name evidence="3" type="ORF">CLG94_06150</name>
</gene>
<feature type="domain" description="AB hydrolase-1" evidence="2">
    <location>
        <begin position="21"/>
        <end position="249"/>
    </location>
</feature>
<organism evidence="3 4">
    <name type="scientific">Candidatus Methylomirabilis limnetica</name>
    <dbReference type="NCBI Taxonomy" id="2033718"/>
    <lineage>
        <taxon>Bacteria</taxon>
        <taxon>Candidatus Methylomirabilota</taxon>
        <taxon>Candidatus Methylomirabilia</taxon>
        <taxon>Candidatus Methylomirabilales</taxon>
        <taxon>Candidatus Methylomirabilaceae</taxon>
        <taxon>Candidatus Methylomirabilis</taxon>
    </lineage>
</organism>
<reference evidence="3 4" key="1">
    <citation type="submission" date="2017-09" db="EMBL/GenBank/DDBJ databases">
        <title>Bloom of a denitrifying methanotroph, Candidatus Methylomirabilis limnetica, in a deep stratified lake.</title>
        <authorList>
            <person name="Graf J.S."/>
            <person name="Marchant H.K."/>
            <person name="Tienken D."/>
            <person name="Hach P.F."/>
            <person name="Brand A."/>
            <person name="Schubert C.J."/>
            <person name="Kuypers M.M."/>
            <person name="Milucka J."/>
        </authorList>
    </citation>
    <scope>NUCLEOTIDE SEQUENCE [LARGE SCALE GENOMIC DNA]</scope>
    <source>
        <strain evidence="3 4">Zug</strain>
    </source>
</reference>
<dbReference type="PANTHER" id="PTHR43798:SF31">
    <property type="entry name" value="AB HYDROLASE SUPERFAMILY PROTEIN YCLE"/>
    <property type="match status" value="1"/>
</dbReference>
<dbReference type="InterPro" id="IPR029058">
    <property type="entry name" value="AB_hydrolase_fold"/>
</dbReference>
<accession>A0A2T4TYN0</accession>
<dbReference type="PANTHER" id="PTHR43798">
    <property type="entry name" value="MONOACYLGLYCEROL LIPASE"/>
    <property type="match status" value="1"/>
</dbReference>
<dbReference type="RefSeq" id="WP_107561981.1">
    <property type="nucleotide sequence ID" value="NZ_NVQC01000017.1"/>
</dbReference>
<evidence type="ECO:0000313" key="3">
    <source>
        <dbReference type="EMBL" id="PTL36235.1"/>
    </source>
</evidence>
<protein>
    <recommendedName>
        <fullName evidence="2">AB hydrolase-1 domain-containing protein</fullName>
    </recommendedName>
</protein>
<keyword evidence="4" id="KW-1185">Reference proteome</keyword>
<dbReference type="EMBL" id="NVQC01000017">
    <property type="protein sequence ID" value="PTL36235.1"/>
    <property type="molecule type" value="Genomic_DNA"/>
</dbReference>
<name>A0A2T4TYN0_9BACT</name>
<evidence type="ECO:0000313" key="4">
    <source>
        <dbReference type="Proteomes" id="UP000241436"/>
    </source>
</evidence>
<dbReference type="GO" id="GO:0016787">
    <property type="term" value="F:hydrolase activity"/>
    <property type="evidence" value="ECO:0007669"/>
    <property type="project" value="UniProtKB-KW"/>
</dbReference>
<proteinExistence type="predicted"/>
<evidence type="ECO:0000259" key="2">
    <source>
        <dbReference type="Pfam" id="PF00561"/>
    </source>
</evidence>
<comment type="caution">
    <text evidence="3">The sequence shown here is derived from an EMBL/GenBank/DDBJ whole genome shotgun (WGS) entry which is preliminary data.</text>
</comment>
<evidence type="ECO:0000256" key="1">
    <source>
        <dbReference type="ARBA" id="ARBA00022801"/>
    </source>
</evidence>
<dbReference type="OrthoDB" id="9793083at2"/>
<dbReference type="InterPro" id="IPR000073">
    <property type="entry name" value="AB_hydrolase_1"/>
</dbReference>
<dbReference type="GO" id="GO:0016020">
    <property type="term" value="C:membrane"/>
    <property type="evidence" value="ECO:0007669"/>
    <property type="project" value="TreeGrafter"/>
</dbReference>